<keyword evidence="2" id="KW-1185">Reference proteome</keyword>
<name>A0ACC2RE80_9FUNG</name>
<protein>
    <submittedName>
        <fullName evidence="1">Uncharacterized protein</fullName>
    </submittedName>
</protein>
<dbReference type="EMBL" id="QTSX02007426">
    <property type="protein sequence ID" value="KAJ9048356.1"/>
    <property type="molecule type" value="Genomic_DNA"/>
</dbReference>
<evidence type="ECO:0000313" key="1">
    <source>
        <dbReference type="EMBL" id="KAJ9048356.1"/>
    </source>
</evidence>
<sequence>MTTRGKEFIGREFKRLFQNWYQPKNGLTPAEVMVYEGNAFVIIGKILEDFAVMQSKYFTLPKEAPHLENDNLIVTIHMFGGLQAELMLQLNQ</sequence>
<proteinExistence type="predicted"/>
<gene>
    <name evidence="1" type="ORF">DSO57_1035816</name>
</gene>
<dbReference type="Proteomes" id="UP001165960">
    <property type="component" value="Unassembled WGS sequence"/>
</dbReference>
<evidence type="ECO:0000313" key="2">
    <source>
        <dbReference type="Proteomes" id="UP001165960"/>
    </source>
</evidence>
<comment type="caution">
    <text evidence="1">The sequence shown here is derived from an EMBL/GenBank/DDBJ whole genome shotgun (WGS) entry which is preliminary data.</text>
</comment>
<reference evidence="1" key="1">
    <citation type="submission" date="2022-04" db="EMBL/GenBank/DDBJ databases">
        <title>Genome of the entomopathogenic fungus Entomophthora muscae.</title>
        <authorList>
            <person name="Elya C."/>
            <person name="Lovett B.R."/>
            <person name="Lee E."/>
            <person name="Macias A.M."/>
            <person name="Hajek A.E."/>
            <person name="De Bivort B.L."/>
            <person name="Kasson M.T."/>
            <person name="De Fine Licht H.H."/>
            <person name="Stajich J.E."/>
        </authorList>
    </citation>
    <scope>NUCLEOTIDE SEQUENCE</scope>
    <source>
        <strain evidence="1">Berkeley</strain>
    </source>
</reference>
<accession>A0ACC2RE80</accession>
<organism evidence="1 2">
    <name type="scientific">Entomophthora muscae</name>
    <dbReference type="NCBI Taxonomy" id="34485"/>
    <lineage>
        <taxon>Eukaryota</taxon>
        <taxon>Fungi</taxon>
        <taxon>Fungi incertae sedis</taxon>
        <taxon>Zoopagomycota</taxon>
        <taxon>Entomophthoromycotina</taxon>
        <taxon>Entomophthoromycetes</taxon>
        <taxon>Entomophthorales</taxon>
        <taxon>Entomophthoraceae</taxon>
        <taxon>Entomophthora</taxon>
    </lineage>
</organism>